<evidence type="ECO:0000256" key="2">
    <source>
        <dbReference type="ARBA" id="ARBA00022737"/>
    </source>
</evidence>
<dbReference type="CDD" id="cd11304">
    <property type="entry name" value="Cadherin_repeat"/>
    <property type="match status" value="2"/>
</dbReference>
<dbReference type="GO" id="GO:0016342">
    <property type="term" value="C:catenin complex"/>
    <property type="evidence" value="ECO:0007669"/>
    <property type="project" value="TreeGrafter"/>
</dbReference>
<dbReference type="Pfam" id="PF00028">
    <property type="entry name" value="Cadherin"/>
    <property type="match status" value="1"/>
</dbReference>
<dbReference type="InterPro" id="IPR002126">
    <property type="entry name" value="Cadherin-like_dom"/>
</dbReference>
<evidence type="ECO:0000313" key="8">
    <source>
        <dbReference type="Proteomes" id="UP000748531"/>
    </source>
</evidence>
<dbReference type="PRINTS" id="PR00205">
    <property type="entry name" value="CADHERIN"/>
</dbReference>
<feature type="domain" description="Cadherin" evidence="6">
    <location>
        <begin position="9"/>
        <end position="179"/>
    </location>
</feature>
<dbReference type="GO" id="GO:0016477">
    <property type="term" value="P:cell migration"/>
    <property type="evidence" value="ECO:0007669"/>
    <property type="project" value="TreeGrafter"/>
</dbReference>
<feature type="domain" description="Cadherin" evidence="6">
    <location>
        <begin position="205"/>
        <end position="299"/>
    </location>
</feature>
<gene>
    <name evidence="7" type="ORF">PHET_02857</name>
</gene>
<evidence type="ECO:0000313" key="7">
    <source>
        <dbReference type="EMBL" id="KAF5403699.1"/>
    </source>
</evidence>
<keyword evidence="8" id="KW-1185">Reference proteome</keyword>
<feature type="domain" description="Cadherin" evidence="6">
    <location>
        <begin position="310"/>
        <end position="452"/>
    </location>
</feature>
<dbReference type="GO" id="GO:0005509">
    <property type="term" value="F:calcium ion binding"/>
    <property type="evidence" value="ECO:0007669"/>
    <property type="project" value="UniProtKB-UniRule"/>
</dbReference>
<comment type="caution">
    <text evidence="7">The sequence shown here is derived from an EMBL/GenBank/DDBJ whole genome shotgun (WGS) entry which is preliminary data.</text>
</comment>
<dbReference type="Proteomes" id="UP000748531">
    <property type="component" value="Unassembled WGS sequence"/>
</dbReference>
<accession>A0A8J4TFF2</accession>
<dbReference type="GO" id="GO:0007156">
    <property type="term" value="P:homophilic cell adhesion via plasma membrane adhesion molecules"/>
    <property type="evidence" value="ECO:0007669"/>
    <property type="project" value="InterPro"/>
</dbReference>
<dbReference type="PROSITE" id="PS50268">
    <property type="entry name" value="CADHERIN_2"/>
    <property type="match status" value="3"/>
</dbReference>
<evidence type="ECO:0000256" key="1">
    <source>
        <dbReference type="ARBA" id="ARBA00004370"/>
    </source>
</evidence>
<dbReference type="GO" id="GO:0008013">
    <property type="term" value="F:beta-catenin binding"/>
    <property type="evidence" value="ECO:0007669"/>
    <property type="project" value="TreeGrafter"/>
</dbReference>
<keyword evidence="4" id="KW-0472">Membrane</keyword>
<dbReference type="EMBL" id="LUCH01001087">
    <property type="protein sequence ID" value="KAF5403699.1"/>
    <property type="molecule type" value="Genomic_DNA"/>
</dbReference>
<sequence>MLRVHGLLSSVEHEYRINEELPIGSKVGNIVDDILPKMIHFGLLKSSFDKTTMKEAFSYKILNSADIGANAFDVRSDGWIIVTKRIDREHLCPLEKDDTRLSLENILLLNEDFMHQHTQSSSQQFIPPEPHYCLVILRLRMVQRKYDEQTNPVKNIEQPPITVQLRIFINDINDNSPYWPGHLKRFQVTFRDGDPVGERRTVPPALDPDAGVHGKLSYELTTSNELMKKSIPFSLIEHPIDGLYLYATKQIDREEQEKYQLILKATDHTMPSNSVRGQFTASLLLDVYIEDINDNTPLFTQSIFTPNSPISESTAVGTTVLILNATDADTGINGAFRFGFSKQHAWLPAETIARHFFDVRSNGHIIVRRPLNVDIDQGALLKLSRKQSTASETNIASVSRRVIIPSGQTRGAIAQFRFQVVVEDEAIRPYTRSSEATVILTVTDENDEAPVIDVQPTVDISGQMPLVLNTDSKFLSVTENQPAGTVVAVIRVSMNFAVDCLNNFRKSTLLTITLIT</sequence>
<dbReference type="AlphaFoldDB" id="A0A8J4TFF2"/>
<dbReference type="InterPro" id="IPR039808">
    <property type="entry name" value="Cadherin"/>
</dbReference>
<evidence type="ECO:0000256" key="4">
    <source>
        <dbReference type="ARBA" id="ARBA00023136"/>
    </source>
</evidence>
<evidence type="ECO:0000259" key="6">
    <source>
        <dbReference type="PROSITE" id="PS50268"/>
    </source>
</evidence>
<evidence type="ECO:0000256" key="5">
    <source>
        <dbReference type="PROSITE-ProRule" id="PRU00043"/>
    </source>
</evidence>
<evidence type="ECO:0000256" key="3">
    <source>
        <dbReference type="ARBA" id="ARBA00022837"/>
    </source>
</evidence>
<protein>
    <recommendedName>
        <fullName evidence="6">Cadherin domain-containing protein</fullName>
    </recommendedName>
</protein>
<dbReference type="PANTHER" id="PTHR24027:SF438">
    <property type="entry name" value="CADHERIN 23"/>
    <property type="match status" value="1"/>
</dbReference>
<proteinExistence type="predicted"/>
<dbReference type="InterPro" id="IPR015919">
    <property type="entry name" value="Cadherin-like_sf"/>
</dbReference>
<keyword evidence="2" id="KW-0677">Repeat</keyword>
<dbReference type="GO" id="GO:0045296">
    <property type="term" value="F:cadherin binding"/>
    <property type="evidence" value="ECO:0007669"/>
    <property type="project" value="TreeGrafter"/>
</dbReference>
<keyword evidence="3 5" id="KW-0106">Calcium</keyword>
<dbReference type="SUPFAM" id="SSF49313">
    <property type="entry name" value="Cadherin-like"/>
    <property type="match status" value="2"/>
</dbReference>
<dbReference type="SMART" id="SM00112">
    <property type="entry name" value="CA"/>
    <property type="match status" value="2"/>
</dbReference>
<dbReference type="Gene3D" id="2.60.40.60">
    <property type="entry name" value="Cadherins"/>
    <property type="match status" value="3"/>
</dbReference>
<organism evidence="7 8">
    <name type="scientific">Paragonimus heterotremus</name>
    <dbReference type="NCBI Taxonomy" id="100268"/>
    <lineage>
        <taxon>Eukaryota</taxon>
        <taxon>Metazoa</taxon>
        <taxon>Spiralia</taxon>
        <taxon>Lophotrochozoa</taxon>
        <taxon>Platyhelminthes</taxon>
        <taxon>Trematoda</taxon>
        <taxon>Digenea</taxon>
        <taxon>Plagiorchiida</taxon>
        <taxon>Troglotremata</taxon>
        <taxon>Troglotrematidae</taxon>
        <taxon>Paragonimus</taxon>
    </lineage>
</organism>
<reference evidence="7" key="1">
    <citation type="submission" date="2019-05" db="EMBL/GenBank/DDBJ databases">
        <title>Annotation for the trematode Paragonimus heterotremus.</title>
        <authorList>
            <person name="Choi Y.-J."/>
        </authorList>
    </citation>
    <scope>NUCLEOTIDE SEQUENCE</scope>
    <source>
        <strain evidence="7">LC</strain>
    </source>
</reference>
<name>A0A8J4TFF2_9TREM</name>
<dbReference type="PANTHER" id="PTHR24027">
    <property type="entry name" value="CADHERIN-23"/>
    <property type="match status" value="1"/>
</dbReference>
<dbReference type="OrthoDB" id="6252479at2759"/>
<dbReference type="InterPro" id="IPR020894">
    <property type="entry name" value="Cadherin_CS"/>
</dbReference>
<comment type="subcellular location">
    <subcellularLocation>
        <location evidence="1">Membrane</location>
    </subcellularLocation>
</comment>
<dbReference type="PROSITE" id="PS00232">
    <property type="entry name" value="CADHERIN_1"/>
    <property type="match status" value="2"/>
</dbReference>